<dbReference type="OrthoDB" id="3162605at2759"/>
<dbReference type="VEuPathDB" id="FungiDB:CCM_03847"/>
<feature type="domain" description="GmrSD restriction endonucleases C-terminal" evidence="1">
    <location>
        <begin position="200"/>
        <end position="296"/>
    </location>
</feature>
<evidence type="ECO:0000313" key="2">
    <source>
        <dbReference type="EMBL" id="ATY66485.1"/>
    </source>
</evidence>
<accession>A0A2H4STP5</accession>
<name>A0A2H4STP5_CORMI</name>
<dbReference type="PANTHER" id="PTHR24094:SF15">
    <property type="entry name" value="AMP-DEPENDENT SYNTHETASE_LIGASE DOMAIN-CONTAINING PROTEIN-RELATED"/>
    <property type="match status" value="1"/>
</dbReference>
<organism evidence="2 3">
    <name type="scientific">Cordyceps militaris</name>
    <name type="common">Caterpillar fungus</name>
    <name type="synonym">Clavaria militaris</name>
    <dbReference type="NCBI Taxonomy" id="73501"/>
    <lineage>
        <taxon>Eukaryota</taxon>
        <taxon>Fungi</taxon>
        <taxon>Dikarya</taxon>
        <taxon>Ascomycota</taxon>
        <taxon>Pezizomycotina</taxon>
        <taxon>Sordariomycetes</taxon>
        <taxon>Hypocreomycetidae</taxon>
        <taxon>Hypocreales</taxon>
        <taxon>Cordycipitaceae</taxon>
        <taxon>Cordyceps</taxon>
    </lineage>
</organism>
<protein>
    <submittedName>
        <fullName evidence="2">Bacterial-type extracellular deoxyribonuclease</fullName>
    </submittedName>
</protein>
<dbReference type="Proteomes" id="UP000323067">
    <property type="component" value="Chromosome ii"/>
</dbReference>
<sequence length="301" mass="32766">MPPSTNFLNSPLFRPKSTSPCSEAQIVPSVSVPRLNAPDVRRDASWTSCPVPVQIFIPDVAKDPLISFRGLPMDRESQPMGRLTCLFRKASWKEAETTPAMRIASLLAAATIALAAPVPEPPGVPSTSTAQSDLSSLQVAASGSGDGYSRAEFPHWVKVESSCDAREYVLKRDGQGVEADSTCKMTAGTWFSPYDGTTWTNSSLVDIDHMVPLQNAWISGAASWTKAQRQDFANDIKRPQLYAVSAKANRSKGDRSPDGWKPPLTSFYCTYAKSWVAVKSYYKLTITSAEKSALSDMLDTC</sequence>
<gene>
    <name evidence="2" type="ORF">A9K55_000967</name>
</gene>
<reference evidence="2 3" key="1">
    <citation type="journal article" date="2017" name="BMC Genomics">
        <title>Chromosome level assembly and secondary metabolite potential of the parasitic fungus Cordyceps militaris.</title>
        <authorList>
            <person name="Kramer G.J."/>
            <person name="Nodwell J.R."/>
        </authorList>
    </citation>
    <scope>NUCLEOTIDE SEQUENCE [LARGE SCALE GENOMIC DNA]</scope>
    <source>
        <strain evidence="2 3">ATCC 34164</strain>
    </source>
</reference>
<dbReference type="AlphaFoldDB" id="A0A2H4STP5"/>
<dbReference type="VEuPathDB" id="FungiDB:A9K55_000967"/>
<evidence type="ECO:0000313" key="3">
    <source>
        <dbReference type="Proteomes" id="UP000323067"/>
    </source>
</evidence>
<proteinExistence type="predicted"/>
<dbReference type="EMBL" id="CP023327">
    <property type="protein sequence ID" value="ATY66485.1"/>
    <property type="molecule type" value="Genomic_DNA"/>
</dbReference>
<dbReference type="InterPro" id="IPR011089">
    <property type="entry name" value="GmrSD_C"/>
</dbReference>
<dbReference type="Pfam" id="PF07510">
    <property type="entry name" value="GmrSD_C"/>
    <property type="match status" value="1"/>
</dbReference>
<evidence type="ECO:0000259" key="1">
    <source>
        <dbReference type="Pfam" id="PF07510"/>
    </source>
</evidence>
<dbReference type="PANTHER" id="PTHR24094">
    <property type="entry name" value="SECRETED PROTEIN"/>
    <property type="match status" value="1"/>
</dbReference>